<evidence type="ECO:0000256" key="4">
    <source>
        <dbReference type="ARBA" id="ARBA00007103"/>
    </source>
</evidence>
<accession>A0AAD6IUC7</accession>
<evidence type="ECO:0000256" key="20">
    <source>
        <dbReference type="SAM" id="MobiDB-lite"/>
    </source>
</evidence>
<evidence type="ECO:0000256" key="5">
    <source>
        <dbReference type="ARBA" id="ARBA00011935"/>
    </source>
</evidence>
<evidence type="ECO:0000256" key="18">
    <source>
        <dbReference type="ARBA" id="ARBA00078545"/>
    </source>
</evidence>
<evidence type="ECO:0000256" key="12">
    <source>
        <dbReference type="ARBA" id="ARBA00023128"/>
    </source>
</evidence>
<protein>
    <recommendedName>
        <fullName evidence="16">Cysteine synthase 2</fullName>
        <ecNumber evidence="5">2.1.1.320</ecNumber>
        <ecNumber evidence="6">2.5.1.47</ecNumber>
    </recommendedName>
    <alternativeName>
        <fullName evidence="18">Cysteine synthase-like protein</fullName>
    </alternativeName>
    <alternativeName>
        <fullName evidence="17">O-acetylserine (thiol)-lyase 2</fullName>
    </alternativeName>
    <alternativeName>
        <fullName evidence="19">O-acetylserine sulfhydrylase 2</fullName>
    </alternativeName>
</protein>
<dbReference type="InterPro" id="IPR050214">
    <property type="entry name" value="Cys_Synth/Cystath_Beta-Synth"/>
</dbReference>
<dbReference type="InterPro" id="IPR003788">
    <property type="entry name" value="NDUFAF7"/>
</dbReference>
<evidence type="ECO:0000256" key="2">
    <source>
        <dbReference type="ARBA" id="ARBA00004572"/>
    </source>
</evidence>
<dbReference type="CDD" id="cd01561">
    <property type="entry name" value="CBS_like"/>
    <property type="match status" value="1"/>
</dbReference>
<dbReference type="EC" id="2.5.1.47" evidence="6"/>
<dbReference type="PANTHER" id="PTHR10314">
    <property type="entry name" value="CYSTATHIONINE BETA-SYNTHASE"/>
    <property type="match status" value="1"/>
</dbReference>
<dbReference type="GO" id="GO:0004124">
    <property type="term" value="F:cysteine synthase activity"/>
    <property type="evidence" value="ECO:0007669"/>
    <property type="project" value="UniProtKB-EC"/>
</dbReference>
<dbReference type="AlphaFoldDB" id="A0AAD6IUC7"/>
<evidence type="ECO:0000256" key="11">
    <source>
        <dbReference type="ARBA" id="ARBA00022989"/>
    </source>
</evidence>
<keyword evidence="13" id="KW-0472">Membrane</keyword>
<dbReference type="InterPro" id="IPR036052">
    <property type="entry name" value="TrpB-like_PALP_sf"/>
</dbReference>
<evidence type="ECO:0000313" key="22">
    <source>
        <dbReference type="EMBL" id="KAJ6257805.1"/>
    </source>
</evidence>
<evidence type="ECO:0000256" key="17">
    <source>
        <dbReference type="ARBA" id="ARBA00078263"/>
    </source>
</evidence>
<dbReference type="SUPFAM" id="SSF53686">
    <property type="entry name" value="Tryptophan synthase beta subunit-like PLP-dependent enzymes"/>
    <property type="match status" value="1"/>
</dbReference>
<dbReference type="PROSITE" id="PS00901">
    <property type="entry name" value="CYS_SYNTHASE"/>
    <property type="match status" value="1"/>
</dbReference>
<dbReference type="Pfam" id="PF02636">
    <property type="entry name" value="Methyltransf_28"/>
    <property type="match status" value="1"/>
</dbReference>
<dbReference type="SUPFAM" id="SSF53335">
    <property type="entry name" value="S-adenosyl-L-methionine-dependent methyltransferases"/>
    <property type="match status" value="1"/>
</dbReference>
<name>A0AAD6IUC7_DREDA</name>
<dbReference type="InterPro" id="IPR029063">
    <property type="entry name" value="SAM-dependent_MTases_sf"/>
</dbReference>
<evidence type="ECO:0000256" key="16">
    <source>
        <dbReference type="ARBA" id="ARBA00072090"/>
    </source>
</evidence>
<comment type="similarity">
    <text evidence="3">Belongs to the NDUFAF7 family.</text>
</comment>
<keyword evidence="23" id="KW-1185">Reference proteome</keyword>
<comment type="catalytic activity">
    <reaction evidence="15">
        <text>L-arginyl-[protein] + 2 S-adenosyl-L-methionine = N(omega),N(omega)'-dimethyl-L-arginyl-[protein] + 2 S-adenosyl-L-homocysteine + 2 H(+)</text>
        <dbReference type="Rhea" id="RHEA:48108"/>
        <dbReference type="Rhea" id="RHEA-COMP:10532"/>
        <dbReference type="Rhea" id="RHEA-COMP:11992"/>
        <dbReference type="ChEBI" id="CHEBI:15378"/>
        <dbReference type="ChEBI" id="CHEBI:29965"/>
        <dbReference type="ChEBI" id="CHEBI:57856"/>
        <dbReference type="ChEBI" id="CHEBI:59789"/>
        <dbReference type="ChEBI" id="CHEBI:88221"/>
        <dbReference type="EC" id="2.1.1.320"/>
    </reaction>
</comment>
<evidence type="ECO:0000256" key="1">
    <source>
        <dbReference type="ARBA" id="ARBA00001933"/>
    </source>
</evidence>
<comment type="similarity">
    <text evidence="4">Belongs to the cysteine synthase/cystathionine beta-synthase family.</text>
</comment>
<comment type="catalytic activity">
    <reaction evidence="14">
        <text>O-acetyl-L-serine + hydrogen sulfide = L-cysteine + acetate</text>
        <dbReference type="Rhea" id="RHEA:14829"/>
        <dbReference type="ChEBI" id="CHEBI:29919"/>
        <dbReference type="ChEBI" id="CHEBI:30089"/>
        <dbReference type="ChEBI" id="CHEBI:35235"/>
        <dbReference type="ChEBI" id="CHEBI:58340"/>
        <dbReference type="EC" id="2.5.1.47"/>
    </reaction>
</comment>
<comment type="subcellular location">
    <subcellularLocation>
        <location evidence="2">Mitochondrion outer membrane</location>
        <topology evidence="2">Single-pass membrane protein</topology>
    </subcellularLocation>
</comment>
<evidence type="ECO:0000256" key="13">
    <source>
        <dbReference type="ARBA" id="ARBA00023136"/>
    </source>
</evidence>
<dbReference type="InterPro" id="IPR001926">
    <property type="entry name" value="TrpB-like_PALP"/>
</dbReference>
<evidence type="ECO:0000256" key="10">
    <source>
        <dbReference type="ARBA" id="ARBA00022787"/>
    </source>
</evidence>
<dbReference type="GO" id="GO:0035243">
    <property type="term" value="F:protein-arginine omega-N symmetric methyltransferase activity"/>
    <property type="evidence" value="ECO:0007669"/>
    <property type="project" value="UniProtKB-EC"/>
</dbReference>
<keyword evidence="8" id="KW-0808">Transferase</keyword>
<comment type="cofactor">
    <cofactor evidence="1">
        <name>pyridoxal 5'-phosphate</name>
        <dbReference type="ChEBI" id="CHEBI:597326"/>
    </cofactor>
</comment>
<proteinExistence type="inferred from homology"/>
<evidence type="ECO:0000256" key="9">
    <source>
        <dbReference type="ARBA" id="ARBA00022692"/>
    </source>
</evidence>
<evidence type="ECO:0000256" key="14">
    <source>
        <dbReference type="ARBA" id="ARBA00047931"/>
    </source>
</evidence>
<evidence type="ECO:0000256" key="6">
    <source>
        <dbReference type="ARBA" id="ARBA00012681"/>
    </source>
</evidence>
<keyword evidence="12" id="KW-0496">Mitochondrion</keyword>
<comment type="caution">
    <text evidence="22">The sequence shown here is derived from an EMBL/GenBank/DDBJ whole genome shotgun (WGS) entry which is preliminary data.</text>
</comment>
<dbReference type="Pfam" id="PF00291">
    <property type="entry name" value="PALP"/>
    <property type="match status" value="1"/>
</dbReference>
<keyword evidence="10" id="KW-1000">Mitochondrion outer membrane</keyword>
<sequence length="988" mass="111860">MDLSQALLSSLFRQLFRHPACRRRASTTATTALRSRPREGPSVPRFSLHHPPRRRLHTSPALRVVSDTGWLPRDKLPAVDLTEEFNRVPLVTAASLQKRRERPRMVKMLVRDYIDDALYNPNYGYFSKEAVIFNTVQPFDFNRLKNDAAFTHAFARQYRDFEDKLDEESPNELRQLWHTPTELFRPFYGEALARYLYENYVIDLYPEYDLVVYEMGAGNGTLMVNMLDWLRENVPEVYVRTQFKIVEISKRMVEQQMRAVERSGHVAHVEVINRSVFEFDTYVANPCYFLALEVFDNFAHDMIRYDLETQQPLQGYLLIDREGDFHEFFTRELEPRTRRYLELRRRIDNPAHDRAFGNVIARSFADTIRNGGLWSRLKWAMRRRVWFSENLSAPEFIPTKAMEFLELLNSRFPHHRLLMSDFNQLPDAIEGINAPVVQTRYRRDTIAVKQLFVHQGYFDILFPTDFVELAKMYELLSGKFARVETHEKFMRSWAELAHTTTRSKENPLLTWYQNAMSSPWLPQRPLALASLGFAAGILVTITLQLLLLHPNDQYTNRQYPYTYPHGEVDEEDDDERGKITLKRADTNASIASRRSSLAFVPIALRNFVSGGGGGSSSISGGEVGKGTEDIKNGIEGCIGNTPLVRIRSLSEYLGCEVLAKAEFLNPGGSPKDRVALSIILKAEQDGKLRPFSGDKVFEGTVGSTGVSLAHICRARGYLAHICMPSDQSAEKSSLLLKLGAEVERVSPASIVDPRQFVNLAKSRARTLTLSSSLSRGFFADQFENEANWRAHFESTGPEIYRQCGGRLDAFVAGAGTGGTISGVVKYLKPRIPNLTAVLADPQGSGLLNKVKYGVMFNELTEREGTRRRAQVDTIVEGIGINRVTANFEAGRTLLDDAIRVTDEEACLMARYLVEQDGLFVGSSSAVNCVAAVKLVKERGWENSGKRIVTILCDSGSRHLSKFWAQVGDIGGNWDTTIEQILQAGAKEP</sequence>
<keyword evidence="11" id="KW-1133">Transmembrane helix</keyword>
<dbReference type="GO" id="GO:0032259">
    <property type="term" value="P:methylation"/>
    <property type="evidence" value="ECO:0007669"/>
    <property type="project" value="UniProtKB-KW"/>
</dbReference>
<evidence type="ECO:0000313" key="23">
    <source>
        <dbReference type="Proteomes" id="UP001221413"/>
    </source>
</evidence>
<organism evidence="22 23">
    <name type="scientific">Drechslerella dactyloides</name>
    <name type="common">Nematode-trapping fungus</name>
    <name type="synonym">Arthrobotrys dactyloides</name>
    <dbReference type="NCBI Taxonomy" id="74499"/>
    <lineage>
        <taxon>Eukaryota</taxon>
        <taxon>Fungi</taxon>
        <taxon>Dikarya</taxon>
        <taxon>Ascomycota</taxon>
        <taxon>Pezizomycotina</taxon>
        <taxon>Orbiliomycetes</taxon>
        <taxon>Orbiliales</taxon>
        <taxon>Orbiliaceae</taxon>
        <taxon>Drechslerella</taxon>
    </lineage>
</organism>
<evidence type="ECO:0000256" key="7">
    <source>
        <dbReference type="ARBA" id="ARBA00022603"/>
    </source>
</evidence>
<keyword evidence="9" id="KW-0812">Transmembrane</keyword>
<dbReference type="EC" id="2.1.1.320" evidence="5"/>
<dbReference type="Gene3D" id="3.40.50.1100">
    <property type="match status" value="2"/>
</dbReference>
<evidence type="ECO:0000256" key="3">
    <source>
        <dbReference type="ARBA" id="ARBA00005891"/>
    </source>
</evidence>
<dbReference type="Gene3D" id="3.40.50.12710">
    <property type="match status" value="1"/>
</dbReference>
<dbReference type="InterPro" id="IPR001216">
    <property type="entry name" value="P-phosphate_BS"/>
</dbReference>
<dbReference type="EMBL" id="JAQGDS010000010">
    <property type="protein sequence ID" value="KAJ6257805.1"/>
    <property type="molecule type" value="Genomic_DNA"/>
</dbReference>
<dbReference type="GO" id="GO:0006535">
    <property type="term" value="P:cysteine biosynthetic process from serine"/>
    <property type="evidence" value="ECO:0007669"/>
    <property type="project" value="InterPro"/>
</dbReference>
<feature type="region of interest" description="Disordered" evidence="20">
    <location>
        <begin position="26"/>
        <end position="53"/>
    </location>
</feature>
<evidence type="ECO:0000259" key="21">
    <source>
        <dbReference type="Pfam" id="PF00291"/>
    </source>
</evidence>
<dbReference type="FunFam" id="3.40.50.1100:FF:000096">
    <property type="entry name" value="Related to cysteine synthase"/>
    <property type="match status" value="1"/>
</dbReference>
<evidence type="ECO:0000256" key="8">
    <source>
        <dbReference type="ARBA" id="ARBA00022679"/>
    </source>
</evidence>
<keyword evidence="7" id="KW-0489">Methyltransferase</keyword>
<dbReference type="Proteomes" id="UP001221413">
    <property type="component" value="Unassembled WGS sequence"/>
</dbReference>
<feature type="domain" description="Tryptophan synthase beta chain-like PALP" evidence="21">
    <location>
        <begin position="635"/>
        <end position="953"/>
    </location>
</feature>
<dbReference type="GO" id="GO:0005741">
    <property type="term" value="C:mitochondrial outer membrane"/>
    <property type="evidence" value="ECO:0007669"/>
    <property type="project" value="UniProtKB-SubCell"/>
</dbReference>
<gene>
    <name evidence="22" type="ORF">Dda_7594</name>
</gene>
<evidence type="ECO:0000256" key="15">
    <source>
        <dbReference type="ARBA" id="ARBA00048612"/>
    </source>
</evidence>
<dbReference type="InterPro" id="IPR038375">
    <property type="entry name" value="NDUFAF7_sf"/>
</dbReference>
<reference evidence="22" key="1">
    <citation type="submission" date="2023-01" db="EMBL/GenBank/DDBJ databases">
        <title>The chitinases involved in constricting ring structure development in the nematode-trapping fungus Drechslerella dactyloides.</title>
        <authorList>
            <person name="Wang R."/>
            <person name="Zhang L."/>
            <person name="Tang P."/>
            <person name="Li S."/>
            <person name="Liang L."/>
        </authorList>
    </citation>
    <scope>NUCLEOTIDE SEQUENCE</scope>
    <source>
        <strain evidence="22">YMF1.00031</strain>
    </source>
</reference>
<evidence type="ECO:0000256" key="19">
    <source>
        <dbReference type="ARBA" id="ARBA00079149"/>
    </source>
</evidence>